<comment type="subcellular location">
    <subcellularLocation>
        <location evidence="2">Mitochondrion</location>
    </subcellularLocation>
</comment>
<evidence type="ECO:0000256" key="1">
    <source>
        <dbReference type="ARBA" id="ARBA00001954"/>
    </source>
</evidence>
<dbReference type="Gene3D" id="3.60.15.10">
    <property type="entry name" value="Ribonuclease Z/Hydroxyacylglutathione hydrolase-like"/>
    <property type="match status" value="1"/>
</dbReference>
<dbReference type="InterPro" id="IPR051682">
    <property type="entry name" value="Mito_Persulfide_Diox"/>
</dbReference>
<dbReference type="EC" id="1.13.11.18" evidence="13"/>
<dbReference type="Proteomes" id="UP000762676">
    <property type="component" value="Unassembled WGS sequence"/>
</dbReference>
<evidence type="ECO:0000256" key="12">
    <source>
        <dbReference type="ARBA" id="ARBA00065219"/>
    </source>
</evidence>
<evidence type="ECO:0000256" key="14">
    <source>
        <dbReference type="ARBA" id="ARBA00067300"/>
    </source>
</evidence>
<feature type="domain" description="Metallo-beta-lactamase" evidence="16">
    <location>
        <begin position="102"/>
        <end position="263"/>
    </location>
</feature>
<evidence type="ECO:0000313" key="17">
    <source>
        <dbReference type="EMBL" id="GFR91402.1"/>
    </source>
</evidence>
<dbReference type="SUPFAM" id="SSF56281">
    <property type="entry name" value="Metallo-hydrolase/oxidoreductase"/>
    <property type="match status" value="1"/>
</dbReference>
<dbReference type="EMBL" id="BMAT01001733">
    <property type="protein sequence ID" value="GFR91402.1"/>
    <property type="molecule type" value="Genomic_DNA"/>
</dbReference>
<name>A0AAV4H065_9GAST</name>
<evidence type="ECO:0000256" key="2">
    <source>
        <dbReference type="ARBA" id="ARBA00004173"/>
    </source>
</evidence>
<keyword evidence="6 17" id="KW-0223">Dioxygenase</keyword>
<dbReference type="PANTHER" id="PTHR43084">
    <property type="entry name" value="PERSULFIDE DIOXYGENASE ETHE1"/>
    <property type="match status" value="1"/>
</dbReference>
<evidence type="ECO:0000256" key="8">
    <source>
        <dbReference type="ARBA" id="ARBA00023002"/>
    </source>
</evidence>
<dbReference type="PANTHER" id="PTHR43084:SF1">
    <property type="entry name" value="PERSULFIDE DIOXYGENASE ETHE1, MITOCHONDRIAL"/>
    <property type="match status" value="1"/>
</dbReference>
<dbReference type="FunFam" id="3.60.15.10:FF:000013">
    <property type="entry name" value="Persulfide dioxygenase ETHE1, mitochondrial"/>
    <property type="match status" value="1"/>
</dbReference>
<evidence type="ECO:0000256" key="11">
    <source>
        <dbReference type="ARBA" id="ARBA00050990"/>
    </source>
</evidence>
<comment type="similarity">
    <text evidence="3">Belongs to the metallo-beta-lactamase superfamily. Glyoxalase II family.</text>
</comment>
<evidence type="ECO:0000256" key="5">
    <source>
        <dbReference type="ARBA" id="ARBA00022946"/>
    </source>
</evidence>
<evidence type="ECO:0000256" key="13">
    <source>
        <dbReference type="ARBA" id="ARBA00066686"/>
    </source>
</evidence>
<keyword evidence="4" id="KW-0479">Metal-binding</keyword>
<proteinExistence type="inferred from homology"/>
<dbReference type="InterPro" id="IPR036866">
    <property type="entry name" value="RibonucZ/Hydroxyglut_hydro"/>
</dbReference>
<evidence type="ECO:0000256" key="4">
    <source>
        <dbReference type="ARBA" id="ARBA00022723"/>
    </source>
</evidence>
<reference evidence="17 18" key="1">
    <citation type="journal article" date="2021" name="Elife">
        <title>Chloroplast acquisition without the gene transfer in kleptoplastic sea slugs, Plakobranchus ocellatus.</title>
        <authorList>
            <person name="Maeda T."/>
            <person name="Takahashi S."/>
            <person name="Yoshida T."/>
            <person name="Shimamura S."/>
            <person name="Takaki Y."/>
            <person name="Nagai Y."/>
            <person name="Toyoda A."/>
            <person name="Suzuki Y."/>
            <person name="Arimoto A."/>
            <person name="Ishii H."/>
            <person name="Satoh N."/>
            <person name="Nishiyama T."/>
            <person name="Hasebe M."/>
            <person name="Maruyama T."/>
            <person name="Minagawa J."/>
            <person name="Obokata J."/>
            <person name="Shigenobu S."/>
        </authorList>
    </citation>
    <scope>NUCLEOTIDE SEQUENCE [LARGE SCALE GENOMIC DNA]</scope>
</reference>
<dbReference type="Pfam" id="PF00753">
    <property type="entry name" value="Lactamase_B"/>
    <property type="match status" value="1"/>
</dbReference>
<comment type="cofactor">
    <cofactor evidence="1">
        <name>Fe(2+)</name>
        <dbReference type="ChEBI" id="CHEBI:29033"/>
    </cofactor>
</comment>
<evidence type="ECO:0000256" key="3">
    <source>
        <dbReference type="ARBA" id="ARBA00006759"/>
    </source>
</evidence>
<comment type="caution">
    <text evidence="17">The sequence shown here is derived from an EMBL/GenBank/DDBJ whole genome shotgun (WGS) entry which is preliminary data.</text>
</comment>
<dbReference type="CDD" id="cd07724">
    <property type="entry name" value="POD-like_MBL-fold"/>
    <property type="match status" value="1"/>
</dbReference>
<evidence type="ECO:0000256" key="10">
    <source>
        <dbReference type="ARBA" id="ARBA00023128"/>
    </source>
</evidence>
<evidence type="ECO:0000256" key="9">
    <source>
        <dbReference type="ARBA" id="ARBA00023004"/>
    </source>
</evidence>
<keyword evidence="5" id="KW-0809">Transit peptide</keyword>
<protein>
    <recommendedName>
        <fullName evidence="14">Persulfide dioxygenase ETHE1, mitochondrial</fullName>
        <ecNumber evidence="13">1.13.11.18</ecNumber>
    </recommendedName>
    <alternativeName>
        <fullName evidence="15">Sulfur dioxygenase ETHE1</fullName>
    </alternativeName>
</protein>
<dbReference type="GO" id="GO:0005739">
    <property type="term" value="C:mitochondrion"/>
    <property type="evidence" value="ECO:0007669"/>
    <property type="project" value="UniProtKB-SubCell"/>
</dbReference>
<keyword evidence="7" id="KW-0007">Acetylation</keyword>
<comment type="subunit">
    <text evidence="12">Homodimer. Monomer. Interacts with TST. May interact with RELA.</text>
</comment>
<dbReference type="GO" id="GO:0046872">
    <property type="term" value="F:metal ion binding"/>
    <property type="evidence" value="ECO:0007669"/>
    <property type="project" value="UniProtKB-KW"/>
</dbReference>
<evidence type="ECO:0000313" key="18">
    <source>
        <dbReference type="Proteomes" id="UP000762676"/>
    </source>
</evidence>
<evidence type="ECO:0000259" key="16">
    <source>
        <dbReference type="SMART" id="SM00849"/>
    </source>
</evidence>
<evidence type="ECO:0000256" key="15">
    <source>
        <dbReference type="ARBA" id="ARBA00077964"/>
    </source>
</evidence>
<dbReference type="GO" id="GO:0050313">
    <property type="term" value="F:sulfur dioxygenase activity"/>
    <property type="evidence" value="ECO:0007669"/>
    <property type="project" value="UniProtKB-EC"/>
</dbReference>
<evidence type="ECO:0000256" key="6">
    <source>
        <dbReference type="ARBA" id="ARBA00022964"/>
    </source>
</evidence>
<organism evidence="17 18">
    <name type="scientific">Elysia marginata</name>
    <dbReference type="NCBI Taxonomy" id="1093978"/>
    <lineage>
        <taxon>Eukaryota</taxon>
        <taxon>Metazoa</taxon>
        <taxon>Spiralia</taxon>
        <taxon>Lophotrochozoa</taxon>
        <taxon>Mollusca</taxon>
        <taxon>Gastropoda</taxon>
        <taxon>Heterobranchia</taxon>
        <taxon>Euthyneura</taxon>
        <taxon>Panpulmonata</taxon>
        <taxon>Sacoglossa</taxon>
        <taxon>Placobranchoidea</taxon>
        <taxon>Plakobranchidae</taxon>
        <taxon>Elysia</taxon>
    </lineage>
</organism>
<sequence length="327" mass="36620">MRLTPYLLWSSRCAIYHLLPPSGYSNMAGLASHWSKSKSARLLISNGTRQLHILSKRHNVPEIVQNLAPAGLHVTCQNTRAFHPGITDDSFIFRQLLDYKSYTYTYLLADSTTNEAILIDPVIETVERDYRIIQELGLKLIAAVNTHVHADHVTGSGEMKRRVPSCKSMIAEVSKAKADLKLKAKDSIKFGQFELEVRSTPGHTNGCLSYVWHEKGMVFTGDALLIRGCGRTDFQEGSAAVLYDSVHTQIFSLPQHFKVFPAHDYTGQTMSTVGEEIKFNPRLRRSKSEFTDIMNNLKLPYPKQIDKALPANMVCGIYDDISTASSV</sequence>
<dbReference type="AlphaFoldDB" id="A0AAV4H065"/>
<evidence type="ECO:0000256" key="7">
    <source>
        <dbReference type="ARBA" id="ARBA00022990"/>
    </source>
</evidence>
<keyword evidence="10" id="KW-0496">Mitochondrion</keyword>
<dbReference type="GO" id="GO:0006749">
    <property type="term" value="P:glutathione metabolic process"/>
    <property type="evidence" value="ECO:0007669"/>
    <property type="project" value="InterPro"/>
</dbReference>
<keyword evidence="18" id="KW-1185">Reference proteome</keyword>
<gene>
    <name evidence="17" type="ORF">ElyMa_000842400</name>
</gene>
<dbReference type="GO" id="GO:0070813">
    <property type="term" value="P:hydrogen sulfide metabolic process"/>
    <property type="evidence" value="ECO:0007669"/>
    <property type="project" value="TreeGrafter"/>
</dbReference>
<keyword evidence="9" id="KW-0408">Iron</keyword>
<dbReference type="InterPro" id="IPR044528">
    <property type="entry name" value="POD-like_MBL-fold"/>
</dbReference>
<dbReference type="InterPro" id="IPR001279">
    <property type="entry name" value="Metallo-B-lactamas"/>
</dbReference>
<keyword evidence="8" id="KW-0560">Oxidoreductase</keyword>
<dbReference type="SMART" id="SM00849">
    <property type="entry name" value="Lactamase_B"/>
    <property type="match status" value="1"/>
</dbReference>
<accession>A0AAV4H065</accession>
<comment type="catalytic activity">
    <reaction evidence="11">
        <text>S-sulfanylglutathione + O2 + H2O = sulfite + glutathione + 2 H(+)</text>
        <dbReference type="Rhea" id="RHEA:12981"/>
        <dbReference type="ChEBI" id="CHEBI:15377"/>
        <dbReference type="ChEBI" id="CHEBI:15378"/>
        <dbReference type="ChEBI" id="CHEBI:15379"/>
        <dbReference type="ChEBI" id="CHEBI:17359"/>
        <dbReference type="ChEBI" id="CHEBI:57925"/>
        <dbReference type="ChEBI" id="CHEBI:58905"/>
        <dbReference type="EC" id="1.13.11.18"/>
    </reaction>
</comment>